<dbReference type="AlphaFoldDB" id="A0A0G4GD87"/>
<evidence type="ECO:0000313" key="2">
    <source>
        <dbReference type="EMBL" id="CEM27216.1"/>
    </source>
</evidence>
<accession>A0A0G4GD87</accession>
<feature type="compositionally biased region" description="Basic and acidic residues" evidence="1">
    <location>
        <begin position="94"/>
        <end position="107"/>
    </location>
</feature>
<reference evidence="2" key="1">
    <citation type="submission" date="2014-11" db="EMBL/GenBank/DDBJ databases">
        <authorList>
            <person name="Otto D Thomas"/>
            <person name="Naeem Raeece"/>
        </authorList>
    </citation>
    <scope>NUCLEOTIDE SEQUENCE</scope>
</reference>
<evidence type="ECO:0000256" key="1">
    <source>
        <dbReference type="SAM" id="MobiDB-lite"/>
    </source>
</evidence>
<dbReference type="VEuPathDB" id="CryptoDB:Cvel_4541"/>
<protein>
    <submittedName>
        <fullName evidence="2">Uncharacterized protein</fullName>
    </submittedName>
</protein>
<feature type="region of interest" description="Disordered" evidence="1">
    <location>
        <begin position="48"/>
        <end position="118"/>
    </location>
</feature>
<sequence length="118" mass="12945">MGLALGEFKRERCEQKPFGPVDKARCSLATDVSRNPYKQGSWMAARSLNVVSHKGQESATPRSLHPPPADETKRLPAGRIPPGRAPNVDINECEQGRKSEAIDKIACRSDSSWESSRG</sequence>
<feature type="compositionally biased region" description="Polar residues" evidence="1">
    <location>
        <begin position="109"/>
        <end position="118"/>
    </location>
</feature>
<gene>
    <name evidence="2" type="ORF">Cvel_4541</name>
</gene>
<organism evidence="2">
    <name type="scientific">Chromera velia CCMP2878</name>
    <dbReference type="NCBI Taxonomy" id="1169474"/>
    <lineage>
        <taxon>Eukaryota</taxon>
        <taxon>Sar</taxon>
        <taxon>Alveolata</taxon>
        <taxon>Colpodellida</taxon>
        <taxon>Chromeraceae</taxon>
        <taxon>Chromera</taxon>
    </lineage>
</organism>
<name>A0A0G4GD87_9ALVE</name>
<dbReference type="EMBL" id="CDMZ01001103">
    <property type="protein sequence ID" value="CEM27216.1"/>
    <property type="molecule type" value="Genomic_DNA"/>
</dbReference>
<proteinExistence type="predicted"/>